<dbReference type="SUPFAM" id="SSF46894">
    <property type="entry name" value="C-terminal effector domain of the bipartite response regulators"/>
    <property type="match status" value="1"/>
</dbReference>
<dbReference type="SMART" id="SM00421">
    <property type="entry name" value="HTH_LUXR"/>
    <property type="match status" value="1"/>
</dbReference>
<dbReference type="GO" id="GO:0003677">
    <property type="term" value="F:DNA binding"/>
    <property type="evidence" value="ECO:0007669"/>
    <property type="project" value="InterPro"/>
</dbReference>
<dbReference type="InterPro" id="IPR000792">
    <property type="entry name" value="Tscrpt_reg_LuxR_C"/>
</dbReference>
<dbReference type="Pfam" id="PF13384">
    <property type="entry name" value="HTH_23"/>
    <property type="match status" value="1"/>
</dbReference>
<proteinExistence type="predicted"/>
<dbReference type="Proteomes" id="UP000466345">
    <property type="component" value="Unassembled WGS sequence"/>
</dbReference>
<comment type="caution">
    <text evidence="2">The sequence shown here is derived from an EMBL/GenBank/DDBJ whole genome shotgun (WGS) entry which is preliminary data.</text>
</comment>
<protein>
    <recommendedName>
        <fullName evidence="1">HTH luxR-type domain-containing protein</fullName>
    </recommendedName>
</protein>
<dbReference type="Gene3D" id="1.10.10.10">
    <property type="entry name" value="Winged helix-like DNA-binding domain superfamily/Winged helix DNA-binding domain"/>
    <property type="match status" value="1"/>
</dbReference>
<dbReference type="InterPro" id="IPR036388">
    <property type="entry name" value="WH-like_DNA-bd_sf"/>
</dbReference>
<dbReference type="InterPro" id="IPR016032">
    <property type="entry name" value="Sig_transdc_resp-reg_C-effctor"/>
</dbReference>
<evidence type="ECO:0000313" key="2">
    <source>
        <dbReference type="EMBL" id="MQY14590.1"/>
    </source>
</evidence>
<sequence length="70" mass="7975">MDGQQPERSGPKLDEQILRMLLSGHTDTTIAGRLGIGRRTVQRRIRGMMDLLGVNTRIQLGWHARDHFPL</sequence>
<feature type="domain" description="HTH luxR-type" evidence="1">
    <location>
        <begin position="15"/>
        <end position="64"/>
    </location>
</feature>
<organism evidence="2 3">
    <name type="scientific">Streptomyces smaragdinus</name>
    <dbReference type="NCBI Taxonomy" id="2585196"/>
    <lineage>
        <taxon>Bacteria</taxon>
        <taxon>Bacillati</taxon>
        <taxon>Actinomycetota</taxon>
        <taxon>Actinomycetes</taxon>
        <taxon>Kitasatosporales</taxon>
        <taxon>Streptomycetaceae</taxon>
        <taxon>Streptomyces</taxon>
    </lineage>
</organism>
<keyword evidence="3" id="KW-1185">Reference proteome</keyword>
<evidence type="ECO:0000259" key="1">
    <source>
        <dbReference type="SMART" id="SM00421"/>
    </source>
</evidence>
<accession>A0A7K0CM90</accession>
<dbReference type="OrthoDB" id="4266042at2"/>
<evidence type="ECO:0000313" key="3">
    <source>
        <dbReference type="Proteomes" id="UP000466345"/>
    </source>
</evidence>
<gene>
    <name evidence="2" type="ORF">SRB5_47580</name>
</gene>
<dbReference type="GO" id="GO:0006355">
    <property type="term" value="P:regulation of DNA-templated transcription"/>
    <property type="evidence" value="ECO:0007669"/>
    <property type="project" value="InterPro"/>
</dbReference>
<dbReference type="EMBL" id="WEGJ01000022">
    <property type="protein sequence ID" value="MQY14590.1"/>
    <property type="molecule type" value="Genomic_DNA"/>
</dbReference>
<name>A0A7K0CM90_9ACTN</name>
<dbReference type="RefSeq" id="WP_153455407.1">
    <property type="nucleotide sequence ID" value="NZ_WEGJ01000022.1"/>
</dbReference>
<dbReference type="AlphaFoldDB" id="A0A7K0CM90"/>
<reference evidence="2 3" key="1">
    <citation type="submission" date="2019-10" db="EMBL/GenBank/DDBJ databases">
        <title>Streptomyces smaragdinus sp. nov. and Streptomyces fabii sp. nov., isolated from the gut of fungus growing-termite Macrotermes natalensis.</title>
        <authorList>
            <person name="Schwitalla J."/>
            <person name="Benndorf R."/>
            <person name="Martin K."/>
            <person name="De Beer W."/>
            <person name="Kaster A.-K."/>
            <person name="Vollmers J."/>
            <person name="Poulsen M."/>
            <person name="Beemelmanns C."/>
        </authorList>
    </citation>
    <scope>NUCLEOTIDE SEQUENCE [LARGE SCALE GENOMIC DNA]</scope>
    <source>
        <strain evidence="2 3">RB5</strain>
    </source>
</reference>